<sequence length="233" mass="27363">MIYKFCVPRNTNVDFVNFQKIKLFFDYFKDYDKSIEDLKKRNYSCSKEYYDYFTKYLDNYKQLYKECVTEYHPQKYFCKEFRSYYNAKHNKLISWSCNLTGSSEAPKLILQLKINAQKQPNELPVQGVHNIDGATSETTIITVPSNDKATSVISRSITSVATVTGLLAPFYLVYNVISNVIYTPANTWIKNILGRNKRTYHNPYADQELMANFSIPEDLYSERTRYKISYSPE</sequence>
<dbReference type="PhylomeDB" id="K6UFE4"/>
<dbReference type="RefSeq" id="XP_004228174.1">
    <property type="nucleotide sequence ID" value="XM_004228126.1"/>
</dbReference>
<dbReference type="VEuPathDB" id="PlasmoDB:PCYB_007050"/>
<dbReference type="AlphaFoldDB" id="K6UFE4"/>
<reference evidence="1 2" key="1">
    <citation type="journal article" date="2012" name="Nat. Genet.">
        <title>Plasmodium cynomolgi genome sequences provide insight into Plasmodium vivax and the monkey malaria clade.</title>
        <authorList>
            <person name="Tachibana S."/>
            <person name="Sullivan S.A."/>
            <person name="Kawai S."/>
            <person name="Nakamura S."/>
            <person name="Kim H.R."/>
            <person name="Goto N."/>
            <person name="Arisue N."/>
            <person name="Palacpac N.M.Q."/>
            <person name="Honma H."/>
            <person name="Yagi M."/>
            <person name="Tougan T."/>
            <person name="Katakai Y."/>
            <person name="Kaneko O."/>
            <person name="Mita T."/>
            <person name="Kita K."/>
            <person name="Yasutomi Y."/>
            <person name="Sutton P.L."/>
            <person name="Shakhbatyan R."/>
            <person name="Horii T."/>
            <person name="Yasunaga T."/>
            <person name="Barnwell J.W."/>
            <person name="Escalante A.A."/>
            <person name="Carlton J.M."/>
            <person name="Tanabe K."/>
        </authorList>
    </citation>
    <scope>NUCLEOTIDE SEQUENCE [LARGE SCALE GENOMIC DNA]</scope>
    <source>
        <strain evidence="1 2">B</strain>
    </source>
</reference>
<evidence type="ECO:0000313" key="2">
    <source>
        <dbReference type="Proteomes" id="UP000006319"/>
    </source>
</evidence>
<dbReference type="OrthoDB" id="383226at2759"/>
<organism evidence="1 2">
    <name type="scientific">Plasmodium cynomolgi (strain B)</name>
    <dbReference type="NCBI Taxonomy" id="1120755"/>
    <lineage>
        <taxon>Eukaryota</taxon>
        <taxon>Sar</taxon>
        <taxon>Alveolata</taxon>
        <taxon>Apicomplexa</taxon>
        <taxon>Aconoidasida</taxon>
        <taxon>Haemosporida</taxon>
        <taxon>Plasmodiidae</taxon>
        <taxon>Plasmodium</taxon>
        <taxon>Plasmodium (Plasmodium)</taxon>
    </lineage>
</organism>
<dbReference type="KEGG" id="pcy:PCYB_007050"/>
<protein>
    <submittedName>
        <fullName evidence="1">CYIR protein</fullName>
    </submittedName>
</protein>
<dbReference type="OMA" id="NKGERIC"/>
<dbReference type="InterPro" id="IPR008780">
    <property type="entry name" value="Plasmodium_Vir"/>
</dbReference>
<gene>
    <name evidence="1" type="ORF">PCYB_007050</name>
</gene>
<dbReference type="Pfam" id="PF05795">
    <property type="entry name" value="Plasmodium_Vir"/>
    <property type="match status" value="1"/>
</dbReference>
<proteinExistence type="predicted"/>
<name>K6UFE4_PLACD</name>
<dbReference type="EMBL" id="DF158265">
    <property type="protein sequence ID" value="GAB69956.1"/>
    <property type="molecule type" value="Genomic_DNA"/>
</dbReference>
<dbReference type="Proteomes" id="UP000006319">
    <property type="component" value="Unassembled WGS sequence"/>
</dbReference>
<dbReference type="GeneID" id="14696498"/>
<accession>K6UFE4</accession>
<keyword evidence="2" id="KW-1185">Reference proteome</keyword>
<evidence type="ECO:0000313" key="1">
    <source>
        <dbReference type="EMBL" id="GAB69956.1"/>
    </source>
</evidence>